<dbReference type="Proteomes" id="UP000053144">
    <property type="component" value="Chromosome 9"/>
</dbReference>
<sequence>MVVRFGWQKEMKIHKDDIIDASGTAGAFRCMRSQEAPDWSIIESFILVNKVVAVEADGSVVLSSYQQWNIIAQNCVALDVQRNLAQCRRKWHALLSDYDSFKGTTAARGKLPPNFDYKLFEAVERVVRAREEQGMVDPESDTKAGNDVCDAPVEIGSKRKGQRSKFRHRIQKPKLEQRHKENREKEHEEKPFFPWVKREEVEHKVVSIEENNNKSNSEGVAEQAISGAETVNVVDVTTENQEEQRVLADLDTPVEGRELLEALKDIEDHFLKAYDSGKDRNLAQCRRKWHALLSDYDSFKGTTAARGKLPPNFDYKLFEAVERVVRAREEQGMVDPESDTKAGNDVCDAPVEIGSKRKGQRSKFRHRIQKPKLEQRHKENREKEHEEKPFFPWVKREEVEHKVVSIEENNNKSNSEGVAEQAISGAETVNVVDVTTENQEEQRVLADLDTPVEGRELLEALKDIEDHFLKAYDSGKDVTRMLKANRILEE</sequence>
<dbReference type="EMBL" id="CM003379">
    <property type="protein sequence ID" value="KOM51375.1"/>
    <property type="molecule type" value="Genomic_DNA"/>
</dbReference>
<feature type="region of interest" description="Disordered" evidence="1">
    <location>
        <begin position="132"/>
        <end position="151"/>
    </location>
</feature>
<dbReference type="InterPro" id="IPR006867">
    <property type="entry name" value="DUF632"/>
</dbReference>
<evidence type="ECO:0000256" key="1">
    <source>
        <dbReference type="SAM" id="MobiDB-lite"/>
    </source>
</evidence>
<reference evidence="4" key="1">
    <citation type="journal article" date="2015" name="Proc. Natl. Acad. Sci. U.S.A.">
        <title>Genome sequencing of adzuki bean (Vigna angularis) provides insight into high starch and low fat accumulation and domestication.</title>
        <authorList>
            <person name="Yang K."/>
            <person name="Tian Z."/>
            <person name="Chen C."/>
            <person name="Luo L."/>
            <person name="Zhao B."/>
            <person name="Wang Z."/>
            <person name="Yu L."/>
            <person name="Li Y."/>
            <person name="Sun Y."/>
            <person name="Li W."/>
            <person name="Chen Y."/>
            <person name="Li Y."/>
            <person name="Zhang Y."/>
            <person name="Ai D."/>
            <person name="Zhao J."/>
            <person name="Shang C."/>
            <person name="Ma Y."/>
            <person name="Wu B."/>
            <person name="Wang M."/>
            <person name="Gao L."/>
            <person name="Sun D."/>
            <person name="Zhang P."/>
            <person name="Guo F."/>
            <person name="Wang W."/>
            <person name="Li Y."/>
            <person name="Wang J."/>
            <person name="Varshney R.K."/>
            <person name="Wang J."/>
            <person name="Ling H.Q."/>
            <person name="Wan P."/>
        </authorList>
    </citation>
    <scope>NUCLEOTIDE SEQUENCE</scope>
    <source>
        <strain evidence="4">cv. Jingnong 6</strain>
    </source>
</reference>
<feature type="region of interest" description="Disordered" evidence="1">
    <location>
        <begin position="358"/>
        <end position="387"/>
    </location>
</feature>
<dbReference type="Gramene" id="KOM51375">
    <property type="protein sequence ID" value="KOM51375"/>
    <property type="gene ID" value="LR48_Vigan09g003400"/>
</dbReference>
<feature type="compositionally biased region" description="Basic and acidic residues" evidence="1">
    <location>
        <begin position="371"/>
        <end position="387"/>
    </location>
</feature>
<dbReference type="PANTHER" id="PTHR33492:SF4">
    <property type="entry name" value="OS02G0174300 PROTEIN"/>
    <property type="match status" value="1"/>
</dbReference>
<feature type="region of interest" description="Disordered" evidence="1">
    <location>
        <begin position="330"/>
        <end position="349"/>
    </location>
</feature>
<feature type="compositionally biased region" description="Basic residues" evidence="1">
    <location>
        <begin position="358"/>
        <end position="370"/>
    </location>
</feature>
<dbReference type="Pfam" id="PF04782">
    <property type="entry name" value="DUF632"/>
    <property type="match status" value="1"/>
</dbReference>
<organism evidence="3 4">
    <name type="scientific">Phaseolus angularis</name>
    <name type="common">Azuki bean</name>
    <name type="synonym">Vigna angularis</name>
    <dbReference type="NCBI Taxonomy" id="3914"/>
    <lineage>
        <taxon>Eukaryota</taxon>
        <taxon>Viridiplantae</taxon>
        <taxon>Streptophyta</taxon>
        <taxon>Embryophyta</taxon>
        <taxon>Tracheophyta</taxon>
        <taxon>Spermatophyta</taxon>
        <taxon>Magnoliopsida</taxon>
        <taxon>eudicotyledons</taxon>
        <taxon>Gunneridae</taxon>
        <taxon>Pentapetalae</taxon>
        <taxon>rosids</taxon>
        <taxon>fabids</taxon>
        <taxon>Fabales</taxon>
        <taxon>Fabaceae</taxon>
        <taxon>Papilionoideae</taxon>
        <taxon>50 kb inversion clade</taxon>
        <taxon>NPAAA clade</taxon>
        <taxon>indigoferoid/millettioid clade</taxon>
        <taxon>Phaseoleae</taxon>
        <taxon>Vigna</taxon>
    </lineage>
</organism>
<feature type="region of interest" description="Disordered" evidence="1">
    <location>
        <begin position="160"/>
        <end position="189"/>
    </location>
</feature>
<accession>A0A0L9V8G0</accession>
<gene>
    <name evidence="3" type="ORF">LR48_Vigan09g003400</name>
</gene>
<protein>
    <recommendedName>
        <fullName evidence="2">Myb-like domain-containing protein</fullName>
    </recommendedName>
</protein>
<evidence type="ECO:0000259" key="2">
    <source>
        <dbReference type="PROSITE" id="PS50090"/>
    </source>
</evidence>
<dbReference type="STRING" id="3914.A0A0L9V8G0"/>
<name>A0A0L9V8G0_PHAAN</name>
<proteinExistence type="predicted"/>
<feature type="domain" description="Myb-like" evidence="2">
    <location>
        <begin position="39"/>
        <end position="95"/>
    </location>
</feature>
<evidence type="ECO:0000313" key="3">
    <source>
        <dbReference type="EMBL" id="KOM51375.1"/>
    </source>
</evidence>
<feature type="compositionally biased region" description="Basic residues" evidence="1">
    <location>
        <begin position="160"/>
        <end position="172"/>
    </location>
</feature>
<dbReference type="PANTHER" id="PTHR33492">
    <property type="entry name" value="OSJNBA0043A12.37 PROTEIN-RELATED"/>
    <property type="match status" value="1"/>
</dbReference>
<feature type="compositionally biased region" description="Basic and acidic residues" evidence="1">
    <location>
        <begin position="173"/>
        <end position="189"/>
    </location>
</feature>
<dbReference type="PROSITE" id="PS50090">
    <property type="entry name" value="MYB_LIKE"/>
    <property type="match status" value="1"/>
</dbReference>
<dbReference type="InterPro" id="IPR001005">
    <property type="entry name" value="SANT/Myb"/>
</dbReference>
<dbReference type="AlphaFoldDB" id="A0A0L9V8G0"/>
<evidence type="ECO:0000313" key="4">
    <source>
        <dbReference type="Proteomes" id="UP000053144"/>
    </source>
</evidence>